<protein>
    <submittedName>
        <fullName evidence="1">Uncharacterized protein</fullName>
    </submittedName>
</protein>
<accession>A0A5N6UQK6</accession>
<gene>
    <name evidence="1" type="ORF">BDV40DRAFT_269849</name>
</gene>
<name>A0A5N6UQK6_ASPTM</name>
<dbReference type="EMBL" id="ML738653">
    <property type="protein sequence ID" value="KAE8160723.1"/>
    <property type="molecule type" value="Genomic_DNA"/>
</dbReference>
<evidence type="ECO:0000313" key="2">
    <source>
        <dbReference type="Proteomes" id="UP000326950"/>
    </source>
</evidence>
<keyword evidence="2" id="KW-1185">Reference proteome</keyword>
<reference evidence="1 2" key="1">
    <citation type="submission" date="2019-04" db="EMBL/GenBank/DDBJ databases">
        <title>Friends and foes A comparative genomics study of 23 Aspergillus species from section Flavi.</title>
        <authorList>
            <consortium name="DOE Joint Genome Institute"/>
            <person name="Kjaerbolling I."/>
            <person name="Vesth T."/>
            <person name="Frisvad J.C."/>
            <person name="Nybo J.L."/>
            <person name="Theobald S."/>
            <person name="Kildgaard S."/>
            <person name="Isbrandt T."/>
            <person name="Kuo A."/>
            <person name="Sato A."/>
            <person name="Lyhne E.K."/>
            <person name="Kogle M.E."/>
            <person name="Wiebenga A."/>
            <person name="Kun R.S."/>
            <person name="Lubbers R.J."/>
            <person name="Makela M.R."/>
            <person name="Barry K."/>
            <person name="Chovatia M."/>
            <person name="Clum A."/>
            <person name="Daum C."/>
            <person name="Haridas S."/>
            <person name="He G."/>
            <person name="LaButti K."/>
            <person name="Lipzen A."/>
            <person name="Mondo S."/>
            <person name="Riley R."/>
            <person name="Salamov A."/>
            <person name="Simmons B.A."/>
            <person name="Magnuson J.K."/>
            <person name="Henrissat B."/>
            <person name="Mortensen U.H."/>
            <person name="Larsen T.O."/>
            <person name="Devries R.P."/>
            <person name="Grigoriev I.V."/>
            <person name="Machida M."/>
            <person name="Baker S.E."/>
            <person name="Andersen M.R."/>
        </authorList>
    </citation>
    <scope>NUCLEOTIDE SEQUENCE [LARGE SCALE GENOMIC DNA]</scope>
    <source>
        <strain evidence="1 2">CBS 117626</strain>
    </source>
</reference>
<sequence length="54" mass="6588">MFHLSMQFRSPPTILSFLKWHTLVIELRTIVLCDMEQRNLRTVLRKNELYKVLQ</sequence>
<proteinExistence type="predicted"/>
<dbReference type="AlphaFoldDB" id="A0A5N6UQK6"/>
<dbReference type="Proteomes" id="UP000326950">
    <property type="component" value="Unassembled WGS sequence"/>
</dbReference>
<organism evidence="1 2">
    <name type="scientific">Aspergillus tamarii</name>
    <dbReference type="NCBI Taxonomy" id="41984"/>
    <lineage>
        <taxon>Eukaryota</taxon>
        <taxon>Fungi</taxon>
        <taxon>Dikarya</taxon>
        <taxon>Ascomycota</taxon>
        <taxon>Pezizomycotina</taxon>
        <taxon>Eurotiomycetes</taxon>
        <taxon>Eurotiomycetidae</taxon>
        <taxon>Eurotiales</taxon>
        <taxon>Aspergillaceae</taxon>
        <taxon>Aspergillus</taxon>
        <taxon>Aspergillus subgen. Circumdati</taxon>
    </lineage>
</organism>
<evidence type="ECO:0000313" key="1">
    <source>
        <dbReference type="EMBL" id="KAE8160723.1"/>
    </source>
</evidence>